<reference evidence="2 3" key="1">
    <citation type="journal article" date="2018" name="Nat. Ecol. Evol.">
        <title>Shark genomes provide insights into elasmobranch evolution and the origin of vertebrates.</title>
        <authorList>
            <person name="Hara Y"/>
            <person name="Yamaguchi K"/>
            <person name="Onimaru K"/>
            <person name="Kadota M"/>
            <person name="Koyanagi M"/>
            <person name="Keeley SD"/>
            <person name="Tatsumi K"/>
            <person name="Tanaka K"/>
            <person name="Motone F"/>
            <person name="Kageyama Y"/>
            <person name="Nozu R"/>
            <person name="Adachi N"/>
            <person name="Nishimura O"/>
            <person name="Nakagawa R"/>
            <person name="Tanegashima C"/>
            <person name="Kiyatake I"/>
            <person name="Matsumoto R"/>
            <person name="Murakumo K"/>
            <person name="Nishida K"/>
            <person name="Terakita A"/>
            <person name="Kuratani S"/>
            <person name="Sato K"/>
            <person name="Hyodo S Kuraku.S."/>
        </authorList>
    </citation>
    <scope>NUCLEOTIDE SEQUENCE [LARGE SCALE GENOMIC DNA]</scope>
</reference>
<evidence type="ECO:0000313" key="2">
    <source>
        <dbReference type="EMBL" id="GCC16852.1"/>
    </source>
</evidence>
<gene>
    <name evidence="2" type="ORF">chiPu_0020412</name>
</gene>
<comment type="caution">
    <text evidence="2">The sequence shown here is derived from an EMBL/GenBank/DDBJ whole genome shotgun (WGS) entry which is preliminary data.</text>
</comment>
<evidence type="ECO:0000313" key="3">
    <source>
        <dbReference type="Proteomes" id="UP000287033"/>
    </source>
</evidence>
<feature type="compositionally biased region" description="Basic and acidic residues" evidence="1">
    <location>
        <begin position="81"/>
        <end position="90"/>
    </location>
</feature>
<keyword evidence="3" id="KW-1185">Reference proteome</keyword>
<proteinExistence type="predicted"/>
<accession>A0A401RFC7</accession>
<protein>
    <submittedName>
        <fullName evidence="2">Uncharacterized protein</fullName>
    </submittedName>
</protein>
<feature type="region of interest" description="Disordered" evidence="1">
    <location>
        <begin position="30"/>
        <end position="58"/>
    </location>
</feature>
<sequence>MGRGLRFPGNVAPPPAPPTYQLARTCACPSPVQPRRVPTRHRPHSRVRDDVTVPPLPPPRGRWSAFNYCARSRGTFPLRARAREGERERNSFPTGPLGRTAADRQRAAANGEAGCRAAPLFGARPMAERRGGGTCRGRPRLRPESLCLPAQPLCQGPGLGAAAAAAGQA</sequence>
<organism evidence="2 3">
    <name type="scientific">Chiloscyllium punctatum</name>
    <name type="common">Brownbanded bambooshark</name>
    <name type="synonym">Hemiscyllium punctatum</name>
    <dbReference type="NCBI Taxonomy" id="137246"/>
    <lineage>
        <taxon>Eukaryota</taxon>
        <taxon>Metazoa</taxon>
        <taxon>Chordata</taxon>
        <taxon>Craniata</taxon>
        <taxon>Vertebrata</taxon>
        <taxon>Chondrichthyes</taxon>
        <taxon>Elasmobranchii</taxon>
        <taxon>Galeomorphii</taxon>
        <taxon>Galeoidea</taxon>
        <taxon>Orectolobiformes</taxon>
        <taxon>Hemiscylliidae</taxon>
        <taxon>Chiloscyllium</taxon>
    </lineage>
</organism>
<dbReference type="Proteomes" id="UP000287033">
    <property type="component" value="Unassembled WGS sequence"/>
</dbReference>
<name>A0A401RFC7_CHIPU</name>
<dbReference type="AlphaFoldDB" id="A0A401RFC7"/>
<dbReference type="EMBL" id="BEZZ01002584">
    <property type="protein sequence ID" value="GCC16852.1"/>
    <property type="molecule type" value="Genomic_DNA"/>
</dbReference>
<feature type="region of interest" description="Disordered" evidence="1">
    <location>
        <begin position="79"/>
        <end position="110"/>
    </location>
</feature>
<evidence type="ECO:0000256" key="1">
    <source>
        <dbReference type="SAM" id="MobiDB-lite"/>
    </source>
</evidence>